<sequence>MQWLETCLGGDCCVRAGHRFSCERKRWQLFGEEASQGTPILRRLQRMTSCGDPKGGPLLDPPTKEPFEGKPKKKGKLGKRCGAATSGCSGWWGAMGSGPWVKQHHIPRARLRCPHTPPSLPAMPHPKAKIGDSLFYDLPRMRLDGGARAFRRRWGYELTPPPTLVEEENEDDPYDLPANHEEDSLSYTETRSLRDDYLFSSSQGRTIFFEP</sequence>
<proteinExistence type="predicted"/>
<evidence type="ECO:0000256" key="1">
    <source>
        <dbReference type="SAM" id="MobiDB-lite"/>
    </source>
</evidence>
<dbReference type="AlphaFoldDB" id="A0A5B7GCC9"/>
<evidence type="ECO:0000313" key="3">
    <source>
        <dbReference type="Proteomes" id="UP000324222"/>
    </source>
</evidence>
<dbReference type="OrthoDB" id="5572587at2759"/>
<feature type="region of interest" description="Disordered" evidence="1">
    <location>
        <begin position="51"/>
        <end position="78"/>
    </location>
</feature>
<gene>
    <name evidence="2" type="ORF">E2C01_048112</name>
</gene>
<dbReference type="Proteomes" id="UP000324222">
    <property type="component" value="Unassembled WGS sequence"/>
</dbReference>
<comment type="caution">
    <text evidence="2">The sequence shown here is derived from an EMBL/GenBank/DDBJ whole genome shotgun (WGS) entry which is preliminary data.</text>
</comment>
<name>A0A5B7GCC9_PORTR</name>
<dbReference type="EMBL" id="VSRR010012188">
    <property type="protein sequence ID" value="MPC54204.1"/>
    <property type="molecule type" value="Genomic_DNA"/>
</dbReference>
<accession>A0A5B7GCC9</accession>
<feature type="region of interest" description="Disordered" evidence="1">
    <location>
        <begin position="160"/>
        <end position="188"/>
    </location>
</feature>
<keyword evidence="3" id="KW-1185">Reference proteome</keyword>
<organism evidence="2 3">
    <name type="scientific">Portunus trituberculatus</name>
    <name type="common">Swimming crab</name>
    <name type="synonym">Neptunus trituberculatus</name>
    <dbReference type="NCBI Taxonomy" id="210409"/>
    <lineage>
        <taxon>Eukaryota</taxon>
        <taxon>Metazoa</taxon>
        <taxon>Ecdysozoa</taxon>
        <taxon>Arthropoda</taxon>
        <taxon>Crustacea</taxon>
        <taxon>Multicrustacea</taxon>
        <taxon>Malacostraca</taxon>
        <taxon>Eumalacostraca</taxon>
        <taxon>Eucarida</taxon>
        <taxon>Decapoda</taxon>
        <taxon>Pleocyemata</taxon>
        <taxon>Brachyura</taxon>
        <taxon>Eubrachyura</taxon>
        <taxon>Portunoidea</taxon>
        <taxon>Portunidae</taxon>
        <taxon>Portuninae</taxon>
        <taxon>Portunus</taxon>
    </lineage>
</organism>
<evidence type="ECO:0000313" key="2">
    <source>
        <dbReference type="EMBL" id="MPC54204.1"/>
    </source>
</evidence>
<feature type="compositionally biased region" description="Acidic residues" evidence="1">
    <location>
        <begin position="165"/>
        <end position="174"/>
    </location>
</feature>
<reference evidence="2 3" key="1">
    <citation type="submission" date="2019-05" db="EMBL/GenBank/DDBJ databases">
        <title>Another draft genome of Portunus trituberculatus and its Hox gene families provides insights of decapod evolution.</title>
        <authorList>
            <person name="Jeong J.-H."/>
            <person name="Song I."/>
            <person name="Kim S."/>
            <person name="Choi T."/>
            <person name="Kim D."/>
            <person name="Ryu S."/>
            <person name="Kim W."/>
        </authorList>
    </citation>
    <scope>NUCLEOTIDE SEQUENCE [LARGE SCALE GENOMIC DNA]</scope>
    <source>
        <tissue evidence="2">Muscle</tissue>
    </source>
</reference>
<protein>
    <submittedName>
        <fullName evidence="2">Uncharacterized protein</fullName>
    </submittedName>
</protein>